<evidence type="ECO:0000259" key="1">
    <source>
        <dbReference type="Pfam" id="PF13960"/>
    </source>
</evidence>
<gene>
    <name evidence="3" type="primary">LOC120111413</name>
</gene>
<reference evidence="3" key="2">
    <citation type="submission" date="2025-08" db="UniProtKB">
        <authorList>
            <consortium name="RefSeq"/>
        </authorList>
    </citation>
    <scope>IDENTIFICATION</scope>
    <source>
        <tissue evidence="3">Young leaves</tissue>
    </source>
</reference>
<evidence type="ECO:0000313" key="2">
    <source>
        <dbReference type="Proteomes" id="UP000228380"/>
    </source>
</evidence>
<protein>
    <submittedName>
        <fullName evidence="3">Uncharacterized protein LOC120111413</fullName>
    </submittedName>
</protein>
<dbReference type="AlphaFoldDB" id="A0A8B9AF43"/>
<proteinExistence type="predicted"/>
<dbReference type="InterPro" id="IPR025452">
    <property type="entry name" value="DUF4218"/>
</dbReference>
<dbReference type="InterPro" id="IPR004242">
    <property type="entry name" value="Transposase_21"/>
</dbReference>
<feature type="domain" description="DUF4218" evidence="1">
    <location>
        <begin position="387"/>
        <end position="499"/>
    </location>
</feature>
<dbReference type="KEGG" id="pda:120111413"/>
<dbReference type="PANTHER" id="PTHR10775">
    <property type="entry name" value="OS08G0208400 PROTEIN"/>
    <property type="match status" value="1"/>
</dbReference>
<dbReference type="PANTHER" id="PTHR10775:SF182">
    <property type="entry name" value="TRANSPOSON, EN_SPM-LIKE, TRANSPOSASE-ASSOCIATED DOMAIN PROTEIN-RELATED"/>
    <property type="match status" value="1"/>
</dbReference>
<name>A0A8B9AF43_PHODC</name>
<evidence type="ECO:0000313" key="3">
    <source>
        <dbReference type="RefSeq" id="XP_038984392.1"/>
    </source>
</evidence>
<sequence length="566" mass="65021">MSSTYSTWPVVLVPYNLPPWMCMKQSSLILSMVIPGDKSPGNDIDIFLQPLIDELKKLWQGVDAFDAFTGRTLKLHAALIWTINDFPAYANVSGWSTKGRIACPCCGDLTHSYWLKHGGKFCYMGHRRWLEANHPFRHQNNQFDGTIELRSAPIPPTGTEVLKQTHGTNYIPGKAFNSSKKRGRGDVGSSVTQVFEDADNFENDDSIYEQKNDDGTNSVSTQKQLWKKRSIFFELPYWEYNLLRHNLDVMHIEKNVCDNLIGTMLNLEGKTKDNLKARLDLKDMGIRQELHPKEQPNDKYFIPPACYTMSTPEKDLFLTVLKNMKVPDGYASNISRCVNLKERKLTNLKSHDGHILMQDIFPLALRSSTQKQVLAIVTQLSSFFKALCSKVLDPKELDQLESNVALTLCHMEKIFPPGFFTIMVHLLIHLAAEAKLGGPVHYRWMYPIERYLVRLKEYVRNRAYPEGSIAEGYIADECLTFCSRYLEGVETAFNRPQRNYDIIHNAEEYKFSSGGRFVGKAESTVIHHKLLAQAHRYVLLHSDLISEYRRYRNFFAYIVDGVLYYV</sequence>
<keyword evidence="2" id="KW-1185">Reference proteome</keyword>
<dbReference type="GeneID" id="120111413"/>
<dbReference type="Pfam" id="PF13960">
    <property type="entry name" value="DUF4218"/>
    <property type="match status" value="1"/>
</dbReference>
<dbReference type="RefSeq" id="XP_038984392.1">
    <property type="nucleotide sequence ID" value="XM_039128464.1"/>
</dbReference>
<accession>A0A8B9AF43</accession>
<reference evidence="2" key="1">
    <citation type="journal article" date="2019" name="Nat. Commun.">
        <title>Genome-wide association mapping of date palm fruit traits.</title>
        <authorList>
            <person name="Hazzouri K.M."/>
            <person name="Gros-Balthazard M."/>
            <person name="Flowers J.M."/>
            <person name="Copetti D."/>
            <person name="Lemansour A."/>
            <person name="Lebrun M."/>
            <person name="Masmoudi K."/>
            <person name="Ferrand S."/>
            <person name="Dhar M.I."/>
            <person name="Fresquez Z.A."/>
            <person name="Rosas U."/>
            <person name="Zhang J."/>
            <person name="Talag J."/>
            <person name="Lee S."/>
            <person name="Kudrna D."/>
            <person name="Powell R.F."/>
            <person name="Leitch I.J."/>
            <person name="Krueger R.R."/>
            <person name="Wing R.A."/>
            <person name="Amiri K.M.A."/>
            <person name="Purugganan M.D."/>
        </authorList>
    </citation>
    <scope>NUCLEOTIDE SEQUENCE [LARGE SCALE GENOMIC DNA]</scope>
    <source>
        <strain evidence="2">cv. Khalas</strain>
    </source>
</reference>
<dbReference type="OrthoDB" id="1301667at2759"/>
<dbReference type="Proteomes" id="UP000228380">
    <property type="component" value="Chromosome 7"/>
</dbReference>
<organism evidence="2 3">
    <name type="scientific">Phoenix dactylifera</name>
    <name type="common">Date palm</name>
    <dbReference type="NCBI Taxonomy" id="42345"/>
    <lineage>
        <taxon>Eukaryota</taxon>
        <taxon>Viridiplantae</taxon>
        <taxon>Streptophyta</taxon>
        <taxon>Embryophyta</taxon>
        <taxon>Tracheophyta</taxon>
        <taxon>Spermatophyta</taxon>
        <taxon>Magnoliopsida</taxon>
        <taxon>Liliopsida</taxon>
        <taxon>Arecaceae</taxon>
        <taxon>Coryphoideae</taxon>
        <taxon>Phoeniceae</taxon>
        <taxon>Phoenix</taxon>
    </lineage>
</organism>
<dbReference type="Pfam" id="PF02992">
    <property type="entry name" value="Transposase_21"/>
    <property type="match status" value="1"/>
</dbReference>